<dbReference type="Proteomes" id="UP001419268">
    <property type="component" value="Unassembled WGS sequence"/>
</dbReference>
<dbReference type="EMBL" id="JBBNAG010000013">
    <property type="protein sequence ID" value="KAK9083038.1"/>
    <property type="molecule type" value="Genomic_DNA"/>
</dbReference>
<evidence type="ECO:0000313" key="1">
    <source>
        <dbReference type="EMBL" id="KAK9083038.1"/>
    </source>
</evidence>
<evidence type="ECO:0000313" key="2">
    <source>
        <dbReference type="Proteomes" id="UP001419268"/>
    </source>
</evidence>
<protein>
    <submittedName>
        <fullName evidence="1">Uncharacterized protein</fullName>
    </submittedName>
</protein>
<sequence>MHHLYLHSRRHPFLPRAFATCQAILSTFHYLSWVEPWDLMVDLKCHLQMLCVQSFQITLTSYVLPRLLAQS</sequence>
<name>A0AAP0HCA0_9MAGN</name>
<dbReference type="AlphaFoldDB" id="A0AAP0HCA0"/>
<gene>
    <name evidence="1" type="ORF">Scep_029509</name>
</gene>
<accession>A0AAP0HCA0</accession>
<comment type="caution">
    <text evidence="1">The sequence shown here is derived from an EMBL/GenBank/DDBJ whole genome shotgun (WGS) entry which is preliminary data.</text>
</comment>
<reference evidence="1 2" key="1">
    <citation type="submission" date="2024-01" db="EMBL/GenBank/DDBJ databases">
        <title>Genome assemblies of Stephania.</title>
        <authorList>
            <person name="Yang L."/>
        </authorList>
    </citation>
    <scope>NUCLEOTIDE SEQUENCE [LARGE SCALE GENOMIC DNA]</scope>
    <source>
        <strain evidence="1">JXDWG</strain>
        <tissue evidence="1">Leaf</tissue>
    </source>
</reference>
<proteinExistence type="predicted"/>
<keyword evidence="2" id="KW-1185">Reference proteome</keyword>
<organism evidence="1 2">
    <name type="scientific">Stephania cephalantha</name>
    <dbReference type="NCBI Taxonomy" id="152367"/>
    <lineage>
        <taxon>Eukaryota</taxon>
        <taxon>Viridiplantae</taxon>
        <taxon>Streptophyta</taxon>
        <taxon>Embryophyta</taxon>
        <taxon>Tracheophyta</taxon>
        <taxon>Spermatophyta</taxon>
        <taxon>Magnoliopsida</taxon>
        <taxon>Ranunculales</taxon>
        <taxon>Menispermaceae</taxon>
        <taxon>Menispermoideae</taxon>
        <taxon>Cissampelideae</taxon>
        <taxon>Stephania</taxon>
    </lineage>
</organism>